<dbReference type="Gramene" id="ABO96058">
    <property type="protein sequence ID" value="ABO96058"/>
    <property type="gene ID" value="OSTLU_15438"/>
</dbReference>
<comment type="subcellular location">
    <subcellularLocation>
        <location evidence="1">Membrane</location>
        <topology evidence="1">Multi-pass membrane protein</topology>
    </subcellularLocation>
</comment>
<evidence type="ECO:0000313" key="6">
    <source>
        <dbReference type="EMBL" id="ABO96058.1"/>
    </source>
</evidence>
<accession>A4RXJ6</accession>
<dbReference type="GeneID" id="5001803"/>
<evidence type="ECO:0000256" key="5">
    <source>
        <dbReference type="SAM" id="Phobius"/>
    </source>
</evidence>
<keyword evidence="4 5" id="KW-0472">Membrane</keyword>
<evidence type="ECO:0000256" key="4">
    <source>
        <dbReference type="ARBA" id="ARBA00023136"/>
    </source>
</evidence>
<keyword evidence="2 5" id="KW-0812">Transmembrane</keyword>
<dbReference type="GO" id="GO:1902183">
    <property type="term" value="P:regulation of shoot apical meristem development"/>
    <property type="evidence" value="ECO:0007669"/>
    <property type="project" value="EnsemblPlants"/>
</dbReference>
<dbReference type="EMBL" id="CP000585">
    <property type="protein sequence ID" value="ABO96058.1"/>
    <property type="molecule type" value="Genomic_DNA"/>
</dbReference>
<feature type="transmembrane region" description="Helical" evidence="5">
    <location>
        <begin position="238"/>
        <end position="257"/>
    </location>
</feature>
<keyword evidence="7" id="KW-1185">Reference proteome</keyword>
<gene>
    <name evidence="6" type="ORF">OSTLU_15438</name>
</gene>
<organism evidence="6 7">
    <name type="scientific">Ostreococcus lucimarinus (strain CCE9901)</name>
    <dbReference type="NCBI Taxonomy" id="436017"/>
    <lineage>
        <taxon>Eukaryota</taxon>
        <taxon>Viridiplantae</taxon>
        <taxon>Chlorophyta</taxon>
        <taxon>Mamiellophyceae</taxon>
        <taxon>Mamiellales</taxon>
        <taxon>Bathycoccaceae</taxon>
        <taxon>Ostreococcus</taxon>
    </lineage>
</organism>
<evidence type="ECO:0000256" key="2">
    <source>
        <dbReference type="ARBA" id="ARBA00022692"/>
    </source>
</evidence>
<dbReference type="InterPro" id="IPR007271">
    <property type="entry name" value="Nuc_sug_transpt"/>
</dbReference>
<dbReference type="GO" id="GO:0005463">
    <property type="term" value="F:UDP-N-acetylgalactosamine transmembrane transporter activity"/>
    <property type="evidence" value="ECO:0007669"/>
    <property type="project" value="EnsemblPlants"/>
</dbReference>
<feature type="transmembrane region" description="Helical" evidence="5">
    <location>
        <begin position="269"/>
        <end position="290"/>
    </location>
</feature>
<name>A4RXJ6_OSTLU</name>
<dbReference type="RefSeq" id="XP_001417765.1">
    <property type="nucleotide sequence ID" value="XM_001417728.1"/>
</dbReference>
<evidence type="ECO:0000256" key="1">
    <source>
        <dbReference type="ARBA" id="ARBA00004141"/>
    </source>
</evidence>
<evidence type="ECO:0000256" key="3">
    <source>
        <dbReference type="ARBA" id="ARBA00022989"/>
    </source>
</evidence>
<dbReference type="Pfam" id="PF04142">
    <property type="entry name" value="Nuc_sug_transp"/>
    <property type="match status" value="1"/>
</dbReference>
<dbReference type="eggNOG" id="KOG2234">
    <property type="taxonomic scope" value="Eukaryota"/>
</dbReference>
<reference evidence="6 7" key="1">
    <citation type="journal article" date="2007" name="Proc. Natl. Acad. Sci. U.S.A.">
        <title>The tiny eukaryote Ostreococcus provides genomic insights into the paradox of plankton speciation.</title>
        <authorList>
            <person name="Palenik B."/>
            <person name="Grimwood J."/>
            <person name="Aerts A."/>
            <person name="Rouze P."/>
            <person name="Salamov A."/>
            <person name="Putnam N."/>
            <person name="Dupont C."/>
            <person name="Jorgensen R."/>
            <person name="Derelle E."/>
            <person name="Rombauts S."/>
            <person name="Zhou K."/>
            <person name="Otillar R."/>
            <person name="Merchant S.S."/>
            <person name="Podell S."/>
            <person name="Gaasterland T."/>
            <person name="Napoli C."/>
            <person name="Gendler K."/>
            <person name="Manuell A."/>
            <person name="Tai V."/>
            <person name="Vallon O."/>
            <person name="Piganeau G."/>
            <person name="Jancek S."/>
            <person name="Heijde M."/>
            <person name="Jabbari K."/>
            <person name="Bowler C."/>
            <person name="Lohr M."/>
            <person name="Robbens S."/>
            <person name="Werner G."/>
            <person name="Dubchak I."/>
            <person name="Pazour G.J."/>
            <person name="Ren Q."/>
            <person name="Paulsen I."/>
            <person name="Delwiche C."/>
            <person name="Schmutz J."/>
            <person name="Rokhsar D."/>
            <person name="Van de Peer Y."/>
            <person name="Moreau H."/>
            <person name="Grigoriev I.V."/>
        </authorList>
    </citation>
    <scope>NUCLEOTIDE SEQUENCE [LARGE SCALE GENOMIC DNA]</scope>
    <source>
        <strain evidence="6 7">CCE9901</strain>
    </source>
</reference>
<proteinExistence type="predicted"/>
<dbReference type="OMA" id="CYYFLNP"/>
<dbReference type="GO" id="GO:0005783">
    <property type="term" value="C:endoplasmic reticulum"/>
    <property type="evidence" value="ECO:0007669"/>
    <property type="project" value="EnsemblPlants"/>
</dbReference>
<dbReference type="GO" id="GO:0000139">
    <property type="term" value="C:Golgi membrane"/>
    <property type="evidence" value="ECO:0007669"/>
    <property type="project" value="InterPro"/>
</dbReference>
<dbReference type="Proteomes" id="UP000001568">
    <property type="component" value="Chromosome 5"/>
</dbReference>
<feature type="transmembrane region" description="Helical" evidence="5">
    <location>
        <begin position="296"/>
        <end position="315"/>
    </location>
</feature>
<dbReference type="HOGENOM" id="CLU_046494_0_0_1"/>
<dbReference type="AlphaFoldDB" id="A4RXJ6"/>
<dbReference type="GO" id="GO:1990569">
    <property type="term" value="P:UDP-N-acetylglucosamine transmembrane transport"/>
    <property type="evidence" value="ECO:0007669"/>
    <property type="project" value="EnsemblPlants"/>
</dbReference>
<sequence length="325" mass="33395">MAPTRVADARRRGPHARGVALFVALALQYASQPFLRARYAANARASALVLSVEIAKATLCACALLRRRETRGALRRASARSLLASGAPAAVYAAQNVLLQRGARALDGVTFNCLNQTKLASAAAFLWLGGARQSRAQCLALVGTLAAAVNLFGGETAASGGGGAASAAARAAGATSVLVASALSGLSGAMCQFALQGSEKLPAMMTLEMAITGVPMVLLAERVAAGDEFRLSAVYESWTAWALVPVLSSAIGGILVGEITKRLGSIAKGFAVTCGLVLTGVFQSVFAGAAPPRAHVVSLIVIVISTWVHTAFPPVEKRKKKRKTG</sequence>
<keyword evidence="3 5" id="KW-1133">Transmembrane helix</keyword>
<dbReference type="OrthoDB" id="408493at2759"/>
<dbReference type="GO" id="GO:1904293">
    <property type="term" value="P:negative regulation of ERAD pathway"/>
    <property type="evidence" value="ECO:0007669"/>
    <property type="project" value="EnsemblPlants"/>
</dbReference>
<dbReference type="KEGG" id="olu:OSTLU_15438"/>
<protein>
    <submittedName>
        <fullName evidence="6">DMT family transporter: UDP-galactose</fullName>
    </submittedName>
</protein>
<evidence type="ECO:0000313" key="7">
    <source>
        <dbReference type="Proteomes" id="UP000001568"/>
    </source>
</evidence>
<dbReference type="PANTHER" id="PTHR10231">
    <property type="entry name" value="NUCLEOTIDE-SUGAR TRANSMEMBRANE TRANSPORTER"/>
    <property type="match status" value="1"/>
</dbReference>